<dbReference type="PANTHER" id="PTHR43346:SF1">
    <property type="entry name" value="QUERCETIN 2,3-DIOXYGENASE-RELATED"/>
    <property type="match status" value="1"/>
</dbReference>
<dbReference type="InterPro" id="IPR013096">
    <property type="entry name" value="Cupin_2"/>
</dbReference>
<dbReference type="AlphaFoldDB" id="A0A8H6RMH2"/>
<protein>
    <recommendedName>
        <fullName evidence="2">Cupin type-2 domain-containing protein</fullName>
    </recommendedName>
</protein>
<dbReference type="SUPFAM" id="SSF51182">
    <property type="entry name" value="RmlC-like cupins"/>
    <property type="match status" value="1"/>
</dbReference>
<evidence type="ECO:0000259" key="2">
    <source>
        <dbReference type="Pfam" id="PF07883"/>
    </source>
</evidence>
<feature type="compositionally biased region" description="Basic and acidic residues" evidence="1">
    <location>
        <begin position="154"/>
        <end position="166"/>
    </location>
</feature>
<dbReference type="PANTHER" id="PTHR43346">
    <property type="entry name" value="LIGAND BINDING DOMAIN PROTEIN, PUTATIVE (AFU_ORTHOLOGUE AFUA_6G14370)-RELATED"/>
    <property type="match status" value="1"/>
</dbReference>
<dbReference type="InterPro" id="IPR011051">
    <property type="entry name" value="RmlC_Cupin_sf"/>
</dbReference>
<evidence type="ECO:0000313" key="4">
    <source>
        <dbReference type="Proteomes" id="UP000660729"/>
    </source>
</evidence>
<gene>
    <name evidence="3" type="ORF">HII31_04056</name>
</gene>
<sequence length="214" mass="23431">MFSRTSVSTTRLLSSFSSRSTISLRSFRPLSNTAAKMGKDSKMSKDPPKHEIAYFPGLASEVRAFGQFRKVIHTGLYSQLVTMEIPVGGDIGDEVHTVDQVLLFTSGEGKATIAGKDQNVKASDVVVVPAGTQHQFINTSKTQPLELVTIYSPAEHDPQTVHKTKEEGDEEEESGKDEAPAWSQQSKDHNEKKGLVKEEGGPYENGDDGRHKKS</sequence>
<dbReference type="OrthoDB" id="1161823at2759"/>
<evidence type="ECO:0000313" key="3">
    <source>
        <dbReference type="EMBL" id="KAF7194550.1"/>
    </source>
</evidence>
<feature type="domain" description="Cupin type-2" evidence="2">
    <location>
        <begin position="82"/>
        <end position="151"/>
    </location>
</feature>
<keyword evidence="4" id="KW-1185">Reference proteome</keyword>
<reference evidence="3" key="1">
    <citation type="submission" date="2020-04" db="EMBL/GenBank/DDBJ databases">
        <title>Draft genome resource of the tomato pathogen Pseudocercospora fuligena.</title>
        <authorList>
            <person name="Zaccaron A."/>
        </authorList>
    </citation>
    <scope>NUCLEOTIDE SEQUENCE</scope>
    <source>
        <strain evidence="3">PF001</strain>
    </source>
</reference>
<dbReference type="Gene3D" id="2.60.120.10">
    <property type="entry name" value="Jelly Rolls"/>
    <property type="match status" value="1"/>
</dbReference>
<feature type="compositionally biased region" description="Basic and acidic residues" evidence="1">
    <location>
        <begin position="186"/>
        <end position="200"/>
    </location>
</feature>
<accession>A0A8H6RMH2</accession>
<dbReference type="Proteomes" id="UP000660729">
    <property type="component" value="Unassembled WGS sequence"/>
</dbReference>
<organism evidence="3 4">
    <name type="scientific">Pseudocercospora fuligena</name>
    <dbReference type="NCBI Taxonomy" id="685502"/>
    <lineage>
        <taxon>Eukaryota</taxon>
        <taxon>Fungi</taxon>
        <taxon>Dikarya</taxon>
        <taxon>Ascomycota</taxon>
        <taxon>Pezizomycotina</taxon>
        <taxon>Dothideomycetes</taxon>
        <taxon>Dothideomycetidae</taxon>
        <taxon>Mycosphaerellales</taxon>
        <taxon>Mycosphaerellaceae</taxon>
        <taxon>Pseudocercospora</taxon>
    </lineage>
</organism>
<dbReference type="InterPro" id="IPR014710">
    <property type="entry name" value="RmlC-like_jellyroll"/>
</dbReference>
<dbReference type="Pfam" id="PF07883">
    <property type="entry name" value="Cupin_2"/>
    <property type="match status" value="1"/>
</dbReference>
<dbReference type="InterPro" id="IPR052538">
    <property type="entry name" value="Flavonoid_dioxygenase-like"/>
</dbReference>
<comment type="caution">
    <text evidence="3">The sequence shown here is derived from an EMBL/GenBank/DDBJ whole genome shotgun (WGS) entry which is preliminary data.</text>
</comment>
<dbReference type="EMBL" id="JABCIY010000058">
    <property type="protein sequence ID" value="KAF7194550.1"/>
    <property type="molecule type" value="Genomic_DNA"/>
</dbReference>
<dbReference type="CDD" id="cd02223">
    <property type="entry name" value="cupin_Bh2720-like"/>
    <property type="match status" value="1"/>
</dbReference>
<proteinExistence type="predicted"/>
<evidence type="ECO:0000256" key="1">
    <source>
        <dbReference type="SAM" id="MobiDB-lite"/>
    </source>
</evidence>
<name>A0A8H6RMH2_9PEZI</name>
<feature type="region of interest" description="Disordered" evidence="1">
    <location>
        <begin position="151"/>
        <end position="214"/>
    </location>
</feature>